<keyword evidence="10" id="KW-0234">DNA repair</keyword>
<dbReference type="GO" id="GO:0005634">
    <property type="term" value="C:nucleus"/>
    <property type="evidence" value="ECO:0007669"/>
    <property type="project" value="UniProtKB-SubCell"/>
</dbReference>
<dbReference type="GO" id="GO:0000724">
    <property type="term" value="P:double-strand break repair via homologous recombination"/>
    <property type="evidence" value="ECO:0007669"/>
    <property type="project" value="TreeGrafter"/>
</dbReference>
<evidence type="ECO:0000313" key="15">
    <source>
        <dbReference type="Proteomes" id="UP000886523"/>
    </source>
</evidence>
<keyword evidence="13" id="KW-1133">Transmembrane helix</keyword>
<evidence type="ECO:0000256" key="8">
    <source>
        <dbReference type="ARBA" id="ARBA00023054"/>
    </source>
</evidence>
<feature type="coiled-coil region" evidence="12">
    <location>
        <begin position="51"/>
        <end position="96"/>
    </location>
</feature>
<evidence type="ECO:0000313" key="14">
    <source>
        <dbReference type="EMBL" id="KAF9505770.1"/>
    </source>
</evidence>
<evidence type="ECO:0000256" key="2">
    <source>
        <dbReference type="ARBA" id="ARBA00004286"/>
    </source>
</evidence>
<gene>
    <name evidence="14" type="ORF">BS47DRAFT_1489692</name>
</gene>
<dbReference type="GO" id="GO:0030915">
    <property type="term" value="C:Smc5-Smc6 complex"/>
    <property type="evidence" value="ECO:0007669"/>
    <property type="project" value="TreeGrafter"/>
</dbReference>
<evidence type="ECO:0000256" key="3">
    <source>
        <dbReference type="ARBA" id="ARBA00006793"/>
    </source>
</evidence>
<keyword evidence="5" id="KW-0547">Nucleotide-binding</keyword>
<dbReference type="PANTHER" id="PTHR19306:SF6">
    <property type="entry name" value="STRUCTURAL MAINTENANCE OF CHROMOSOMES PROTEIN 6"/>
    <property type="match status" value="1"/>
</dbReference>
<keyword evidence="7" id="KW-0067">ATP-binding</keyword>
<evidence type="ECO:0000256" key="6">
    <source>
        <dbReference type="ARBA" id="ARBA00022763"/>
    </source>
</evidence>
<dbReference type="InterPro" id="IPR027417">
    <property type="entry name" value="P-loop_NTPase"/>
</dbReference>
<dbReference type="PANTHER" id="PTHR19306">
    <property type="entry name" value="STRUCTURAL MAINTENANCE OF CHROMOSOMES 5,6 SMC5, SMC6"/>
    <property type="match status" value="1"/>
</dbReference>
<protein>
    <recommendedName>
        <fullName evidence="16">Structural maintenance of chromosomes protein 6</fullName>
    </recommendedName>
</protein>
<dbReference type="GO" id="GO:0003684">
    <property type="term" value="F:damaged DNA binding"/>
    <property type="evidence" value="ECO:0007669"/>
    <property type="project" value="TreeGrafter"/>
</dbReference>
<dbReference type="OrthoDB" id="10072614at2759"/>
<evidence type="ECO:0000256" key="1">
    <source>
        <dbReference type="ARBA" id="ARBA00004123"/>
    </source>
</evidence>
<evidence type="ECO:0008006" key="16">
    <source>
        <dbReference type="Google" id="ProtNLM"/>
    </source>
</evidence>
<dbReference type="SUPFAM" id="SSF52540">
    <property type="entry name" value="P-loop containing nucleoside triphosphate hydrolases"/>
    <property type="match status" value="1"/>
</dbReference>
<evidence type="ECO:0000256" key="4">
    <source>
        <dbReference type="ARBA" id="ARBA00022454"/>
    </source>
</evidence>
<organism evidence="14 15">
    <name type="scientific">Hydnum rufescens UP504</name>
    <dbReference type="NCBI Taxonomy" id="1448309"/>
    <lineage>
        <taxon>Eukaryota</taxon>
        <taxon>Fungi</taxon>
        <taxon>Dikarya</taxon>
        <taxon>Basidiomycota</taxon>
        <taxon>Agaricomycotina</taxon>
        <taxon>Agaricomycetes</taxon>
        <taxon>Cantharellales</taxon>
        <taxon>Hydnaceae</taxon>
        <taxon>Hydnum</taxon>
    </lineage>
</organism>
<dbReference type="AlphaFoldDB" id="A0A9P6AI72"/>
<feature type="transmembrane region" description="Helical" evidence="13">
    <location>
        <begin position="136"/>
        <end position="158"/>
    </location>
</feature>
<sequence>MRKTSGSKEKTAKIEEVCARFNSSRHFLQTTDVERKATEMYGDKFENPRNSDVVKAQREKLRNALKSHEKKVGMSVEELEAEVIRTKAIYRQAQEEFTELQQLNMTDEHVADWRRHIAMRCKIQFRYVRTHRLIRFTLKVPCILAPCVFTFTLFLNAVDTMGKVNHSQSKAGSLVLKVQTDDQISGGKGKAKDPKSLSGGEKSFATICLLLALWEAIGCPIRCLDEFDVFMDAVNRKISMKMMIDTAKSAEGRQFVFITPLDISTVGQGPEIRIHRMNDPERGQMDLNFATLP</sequence>
<accession>A0A9P6AI72</accession>
<dbReference type="GO" id="GO:0035861">
    <property type="term" value="C:site of double-strand break"/>
    <property type="evidence" value="ECO:0007669"/>
    <property type="project" value="TreeGrafter"/>
</dbReference>
<evidence type="ECO:0000256" key="13">
    <source>
        <dbReference type="SAM" id="Phobius"/>
    </source>
</evidence>
<keyword evidence="6" id="KW-0227">DNA damage</keyword>
<keyword evidence="8 12" id="KW-0175">Coiled coil</keyword>
<dbReference type="GO" id="GO:0003697">
    <property type="term" value="F:single-stranded DNA binding"/>
    <property type="evidence" value="ECO:0007669"/>
    <property type="project" value="TreeGrafter"/>
</dbReference>
<dbReference type="Proteomes" id="UP000886523">
    <property type="component" value="Unassembled WGS sequence"/>
</dbReference>
<proteinExistence type="inferred from homology"/>
<name>A0A9P6AI72_9AGAM</name>
<comment type="similarity">
    <text evidence="3">Belongs to the SMC family. SMC6 subfamily.</text>
</comment>
<keyword evidence="9" id="KW-0233">DNA recombination</keyword>
<evidence type="ECO:0000256" key="5">
    <source>
        <dbReference type="ARBA" id="ARBA00022741"/>
    </source>
</evidence>
<evidence type="ECO:0000256" key="9">
    <source>
        <dbReference type="ARBA" id="ARBA00023172"/>
    </source>
</evidence>
<evidence type="ECO:0000256" key="12">
    <source>
        <dbReference type="SAM" id="Coils"/>
    </source>
</evidence>
<keyword evidence="4" id="KW-0158">Chromosome</keyword>
<dbReference type="GO" id="GO:0005524">
    <property type="term" value="F:ATP binding"/>
    <property type="evidence" value="ECO:0007669"/>
    <property type="project" value="UniProtKB-KW"/>
</dbReference>
<keyword evidence="11" id="KW-0539">Nucleus</keyword>
<evidence type="ECO:0000256" key="10">
    <source>
        <dbReference type="ARBA" id="ARBA00023204"/>
    </source>
</evidence>
<keyword evidence="13" id="KW-0812">Transmembrane</keyword>
<comment type="caution">
    <text evidence="14">The sequence shown here is derived from an EMBL/GenBank/DDBJ whole genome shotgun (WGS) entry which is preliminary data.</text>
</comment>
<dbReference type="EMBL" id="MU129137">
    <property type="protein sequence ID" value="KAF9505770.1"/>
    <property type="molecule type" value="Genomic_DNA"/>
</dbReference>
<comment type="subcellular location">
    <subcellularLocation>
        <location evidence="2">Chromosome</location>
    </subcellularLocation>
    <subcellularLocation>
        <location evidence="1">Nucleus</location>
    </subcellularLocation>
</comment>
<keyword evidence="13" id="KW-0472">Membrane</keyword>
<keyword evidence="15" id="KW-1185">Reference proteome</keyword>
<dbReference type="Gene3D" id="3.40.50.300">
    <property type="entry name" value="P-loop containing nucleotide triphosphate hydrolases"/>
    <property type="match status" value="1"/>
</dbReference>
<reference evidence="14" key="1">
    <citation type="journal article" date="2020" name="Nat. Commun.">
        <title>Large-scale genome sequencing of mycorrhizal fungi provides insights into the early evolution of symbiotic traits.</title>
        <authorList>
            <person name="Miyauchi S."/>
            <person name="Kiss E."/>
            <person name="Kuo A."/>
            <person name="Drula E."/>
            <person name="Kohler A."/>
            <person name="Sanchez-Garcia M."/>
            <person name="Morin E."/>
            <person name="Andreopoulos B."/>
            <person name="Barry K.W."/>
            <person name="Bonito G."/>
            <person name="Buee M."/>
            <person name="Carver A."/>
            <person name="Chen C."/>
            <person name="Cichocki N."/>
            <person name="Clum A."/>
            <person name="Culley D."/>
            <person name="Crous P.W."/>
            <person name="Fauchery L."/>
            <person name="Girlanda M."/>
            <person name="Hayes R.D."/>
            <person name="Keri Z."/>
            <person name="LaButti K."/>
            <person name="Lipzen A."/>
            <person name="Lombard V."/>
            <person name="Magnuson J."/>
            <person name="Maillard F."/>
            <person name="Murat C."/>
            <person name="Nolan M."/>
            <person name="Ohm R.A."/>
            <person name="Pangilinan J."/>
            <person name="Pereira M.F."/>
            <person name="Perotto S."/>
            <person name="Peter M."/>
            <person name="Pfister S."/>
            <person name="Riley R."/>
            <person name="Sitrit Y."/>
            <person name="Stielow J.B."/>
            <person name="Szollosi G."/>
            <person name="Zifcakova L."/>
            <person name="Stursova M."/>
            <person name="Spatafora J.W."/>
            <person name="Tedersoo L."/>
            <person name="Vaario L.M."/>
            <person name="Yamada A."/>
            <person name="Yan M."/>
            <person name="Wang P."/>
            <person name="Xu J."/>
            <person name="Bruns T."/>
            <person name="Baldrian P."/>
            <person name="Vilgalys R."/>
            <person name="Dunand C."/>
            <person name="Henrissat B."/>
            <person name="Grigoriev I.V."/>
            <person name="Hibbett D."/>
            <person name="Nagy L.G."/>
            <person name="Martin F.M."/>
        </authorList>
    </citation>
    <scope>NUCLEOTIDE SEQUENCE</scope>
    <source>
        <strain evidence="14">UP504</strain>
    </source>
</reference>
<evidence type="ECO:0000256" key="11">
    <source>
        <dbReference type="ARBA" id="ARBA00023242"/>
    </source>
</evidence>
<evidence type="ECO:0000256" key="7">
    <source>
        <dbReference type="ARBA" id="ARBA00022840"/>
    </source>
</evidence>